<accession>A0A150G7I3</accession>
<proteinExistence type="predicted"/>
<dbReference type="SUPFAM" id="SSF53335">
    <property type="entry name" value="S-adenosyl-L-methionine-dependent methyltransferases"/>
    <property type="match status" value="1"/>
</dbReference>
<feature type="domain" description="Methyltransferase FkbM" evidence="1">
    <location>
        <begin position="46"/>
        <end position="134"/>
    </location>
</feature>
<dbReference type="Proteomes" id="UP000075714">
    <property type="component" value="Unassembled WGS sequence"/>
</dbReference>
<dbReference type="InterPro" id="IPR052514">
    <property type="entry name" value="SAM-dependent_MTase"/>
</dbReference>
<comment type="caution">
    <text evidence="2">The sequence shown here is derived from an EMBL/GenBank/DDBJ whole genome shotgun (WGS) entry which is preliminary data.</text>
</comment>
<dbReference type="AlphaFoldDB" id="A0A150G7I3"/>
<evidence type="ECO:0000259" key="1">
    <source>
        <dbReference type="Pfam" id="PF05050"/>
    </source>
</evidence>
<sequence length="201" mass="21542">MFRLPSGLELRHFTAAELDFLYREVYEDRVYLRNGVSLRPGDTVVDVGANTGLFTLLASELVGAGGRVVALEPLPATFAVLEANVAAHAAWCAGRGQQVCAPVLLNCGAGAEGQDSATFTTYSDSASGWSTMYPDDGEARVGRALGRVPPLRPLLRAAGSLYVAGMLSGQRTWSCRLAPLSAVIREQQLERIDLLKCWVEG</sequence>
<keyword evidence="3" id="KW-1185">Reference proteome</keyword>
<gene>
    <name evidence="2" type="ORF">GPECTOR_50g581</name>
</gene>
<dbReference type="Pfam" id="PF05050">
    <property type="entry name" value="Methyltransf_21"/>
    <property type="match status" value="1"/>
</dbReference>
<name>A0A150G7I3_GONPE</name>
<dbReference type="NCBIfam" id="TIGR01444">
    <property type="entry name" value="fkbM_fam"/>
    <property type="match status" value="1"/>
</dbReference>
<evidence type="ECO:0000313" key="3">
    <source>
        <dbReference type="Proteomes" id="UP000075714"/>
    </source>
</evidence>
<dbReference type="InterPro" id="IPR029063">
    <property type="entry name" value="SAM-dependent_MTases_sf"/>
</dbReference>
<protein>
    <recommendedName>
        <fullName evidence="1">Methyltransferase FkbM domain-containing protein</fullName>
    </recommendedName>
</protein>
<dbReference type="Gene3D" id="3.40.50.150">
    <property type="entry name" value="Vaccinia Virus protein VP39"/>
    <property type="match status" value="1"/>
</dbReference>
<dbReference type="EMBL" id="LSYV01000051">
    <property type="protein sequence ID" value="KXZ45788.1"/>
    <property type="molecule type" value="Genomic_DNA"/>
</dbReference>
<evidence type="ECO:0000313" key="2">
    <source>
        <dbReference type="EMBL" id="KXZ45788.1"/>
    </source>
</evidence>
<reference evidence="3" key="1">
    <citation type="journal article" date="2016" name="Nat. Commun.">
        <title>The Gonium pectorale genome demonstrates co-option of cell cycle regulation during the evolution of multicellularity.</title>
        <authorList>
            <person name="Hanschen E.R."/>
            <person name="Marriage T.N."/>
            <person name="Ferris P.J."/>
            <person name="Hamaji T."/>
            <person name="Toyoda A."/>
            <person name="Fujiyama A."/>
            <person name="Neme R."/>
            <person name="Noguchi H."/>
            <person name="Minakuchi Y."/>
            <person name="Suzuki M."/>
            <person name="Kawai-Toyooka H."/>
            <person name="Smith D.R."/>
            <person name="Sparks H."/>
            <person name="Anderson J."/>
            <person name="Bakaric R."/>
            <person name="Luria V."/>
            <person name="Karger A."/>
            <person name="Kirschner M.W."/>
            <person name="Durand P.M."/>
            <person name="Michod R.E."/>
            <person name="Nozaki H."/>
            <person name="Olson B.J."/>
        </authorList>
    </citation>
    <scope>NUCLEOTIDE SEQUENCE [LARGE SCALE GENOMIC DNA]</scope>
    <source>
        <strain evidence="3">NIES-2863</strain>
    </source>
</reference>
<dbReference type="InterPro" id="IPR006342">
    <property type="entry name" value="FkbM_mtfrase"/>
</dbReference>
<dbReference type="PANTHER" id="PTHR34203:SF13">
    <property type="entry name" value="EXPRESSED PROTEIN"/>
    <property type="match status" value="1"/>
</dbReference>
<dbReference type="PANTHER" id="PTHR34203">
    <property type="entry name" value="METHYLTRANSFERASE, FKBM FAMILY PROTEIN"/>
    <property type="match status" value="1"/>
</dbReference>
<dbReference type="OrthoDB" id="5835829at2759"/>
<organism evidence="2 3">
    <name type="scientific">Gonium pectorale</name>
    <name type="common">Green alga</name>
    <dbReference type="NCBI Taxonomy" id="33097"/>
    <lineage>
        <taxon>Eukaryota</taxon>
        <taxon>Viridiplantae</taxon>
        <taxon>Chlorophyta</taxon>
        <taxon>core chlorophytes</taxon>
        <taxon>Chlorophyceae</taxon>
        <taxon>CS clade</taxon>
        <taxon>Chlamydomonadales</taxon>
        <taxon>Volvocaceae</taxon>
        <taxon>Gonium</taxon>
    </lineage>
</organism>